<reference evidence="2 3" key="1">
    <citation type="submission" date="2015-04" db="EMBL/GenBank/DDBJ databases">
        <authorList>
            <person name="Syromyatnikov M.Y."/>
            <person name="Popov V.N."/>
        </authorList>
    </citation>
    <scope>NUCLEOTIDE SEQUENCE [LARGE SCALE GENOMIC DNA]</scope>
</reference>
<evidence type="ECO:0000313" key="3">
    <source>
        <dbReference type="Proteomes" id="UP000183832"/>
    </source>
</evidence>
<dbReference type="EMBL" id="CVRI01000056">
    <property type="protein sequence ID" value="CRL01675.1"/>
    <property type="molecule type" value="Genomic_DNA"/>
</dbReference>
<name>A0A1J1IN77_9DIPT</name>
<sequence>MKHDAHKKGCSRRNQTAPPAATELPTKHKNLSLVYDQTFWQRMRRILLTKHINCGQHSTIANKGRNKSKKQNKRVKWRVDIQFTMSCLDLIDVL</sequence>
<gene>
    <name evidence="2" type="ORF">CLUMA_CG014894</name>
</gene>
<organism evidence="2 3">
    <name type="scientific">Clunio marinus</name>
    <dbReference type="NCBI Taxonomy" id="568069"/>
    <lineage>
        <taxon>Eukaryota</taxon>
        <taxon>Metazoa</taxon>
        <taxon>Ecdysozoa</taxon>
        <taxon>Arthropoda</taxon>
        <taxon>Hexapoda</taxon>
        <taxon>Insecta</taxon>
        <taxon>Pterygota</taxon>
        <taxon>Neoptera</taxon>
        <taxon>Endopterygota</taxon>
        <taxon>Diptera</taxon>
        <taxon>Nematocera</taxon>
        <taxon>Chironomoidea</taxon>
        <taxon>Chironomidae</taxon>
        <taxon>Clunio</taxon>
    </lineage>
</organism>
<feature type="region of interest" description="Disordered" evidence="1">
    <location>
        <begin position="1"/>
        <end position="25"/>
    </location>
</feature>
<accession>A0A1J1IN77</accession>
<dbReference type="AlphaFoldDB" id="A0A1J1IN77"/>
<dbReference type="Proteomes" id="UP000183832">
    <property type="component" value="Unassembled WGS sequence"/>
</dbReference>
<protein>
    <submittedName>
        <fullName evidence="2">CLUMA_CG014894, isoform A</fullName>
    </submittedName>
</protein>
<proteinExistence type="predicted"/>
<feature type="compositionally biased region" description="Basic residues" evidence="1">
    <location>
        <begin position="1"/>
        <end position="11"/>
    </location>
</feature>
<keyword evidence="3" id="KW-1185">Reference proteome</keyword>
<evidence type="ECO:0000256" key="1">
    <source>
        <dbReference type="SAM" id="MobiDB-lite"/>
    </source>
</evidence>
<evidence type="ECO:0000313" key="2">
    <source>
        <dbReference type="EMBL" id="CRL01675.1"/>
    </source>
</evidence>